<comment type="caution">
    <text evidence="2">The sequence shown here is derived from an EMBL/GenBank/DDBJ whole genome shotgun (WGS) entry which is preliminary data.</text>
</comment>
<keyword evidence="3" id="KW-1185">Reference proteome</keyword>
<evidence type="ECO:0000313" key="2">
    <source>
        <dbReference type="EMBL" id="MDC8013655.1"/>
    </source>
</evidence>
<dbReference type="AlphaFoldDB" id="A0A9X3YLZ7"/>
<keyword evidence="1" id="KW-0732">Signal</keyword>
<evidence type="ECO:0000313" key="3">
    <source>
        <dbReference type="Proteomes" id="UP001139971"/>
    </source>
</evidence>
<evidence type="ECO:0008006" key="4">
    <source>
        <dbReference type="Google" id="ProtNLM"/>
    </source>
</evidence>
<protein>
    <recommendedName>
        <fullName evidence="4">Energy transducer TonB</fullName>
    </recommendedName>
</protein>
<sequence>MFRHRSTGFRARGAVAATLAALATAAAAQSPPREVSTTELAKYWLVASASPTADAPHNGKGLDQPTCAALRYVIRADGTTSDIVLEKLVPESALGTVAVSFVKSLRYAPGPSNKSLNPVSTRLVLPLNLPPLKGDEAQRAQIQARRSAVVAACAPDVVKPAVAAPVAPKPAADKR</sequence>
<dbReference type="EMBL" id="JAOVZO020000018">
    <property type="protein sequence ID" value="MDC8013655.1"/>
    <property type="molecule type" value="Genomic_DNA"/>
</dbReference>
<reference evidence="2" key="1">
    <citation type="submission" date="2023-02" db="EMBL/GenBank/DDBJ databases">
        <title>Tahibacter soli sp. nov. isolated from soil.</title>
        <authorList>
            <person name="Baek J.H."/>
            <person name="Lee J.K."/>
            <person name="Choi D.G."/>
            <person name="Jeon C.O."/>
        </authorList>
    </citation>
    <scope>NUCLEOTIDE SEQUENCE</scope>
    <source>
        <strain evidence="2">BL</strain>
    </source>
</reference>
<feature type="chain" id="PRO_5040829127" description="Energy transducer TonB" evidence="1">
    <location>
        <begin position="29"/>
        <end position="175"/>
    </location>
</feature>
<dbReference type="RefSeq" id="WP_263542348.1">
    <property type="nucleotide sequence ID" value="NZ_JAOVZO020000018.1"/>
</dbReference>
<feature type="signal peptide" evidence="1">
    <location>
        <begin position="1"/>
        <end position="28"/>
    </location>
</feature>
<gene>
    <name evidence="2" type="ORF">OD750_014025</name>
</gene>
<dbReference type="Proteomes" id="UP001139971">
    <property type="component" value="Unassembled WGS sequence"/>
</dbReference>
<evidence type="ECO:0000256" key="1">
    <source>
        <dbReference type="SAM" id="SignalP"/>
    </source>
</evidence>
<organism evidence="2 3">
    <name type="scientific">Tahibacter soli</name>
    <dbReference type="NCBI Taxonomy" id="2983605"/>
    <lineage>
        <taxon>Bacteria</taxon>
        <taxon>Pseudomonadati</taxon>
        <taxon>Pseudomonadota</taxon>
        <taxon>Gammaproteobacteria</taxon>
        <taxon>Lysobacterales</taxon>
        <taxon>Rhodanobacteraceae</taxon>
        <taxon>Tahibacter</taxon>
    </lineage>
</organism>
<name>A0A9X3YLZ7_9GAMM</name>
<proteinExistence type="predicted"/>
<accession>A0A9X3YLZ7</accession>